<reference evidence="3 4" key="1">
    <citation type="submission" date="2024-03" db="EMBL/GenBank/DDBJ databases">
        <title>Draft genome sequence of Pseudonocardia nematodicida JCM 31783.</title>
        <authorList>
            <person name="Butdee W."/>
            <person name="Duangmal K."/>
        </authorList>
    </citation>
    <scope>NUCLEOTIDE SEQUENCE [LARGE SCALE GENOMIC DNA]</scope>
    <source>
        <strain evidence="3 4">JCM 31783</strain>
    </source>
</reference>
<feature type="domain" description="CAAX prenyl protease 2/Lysostaphin resistance protein A-like" evidence="2">
    <location>
        <begin position="169"/>
        <end position="260"/>
    </location>
</feature>
<keyword evidence="4" id="KW-1185">Reference proteome</keyword>
<evidence type="ECO:0000313" key="4">
    <source>
        <dbReference type="Proteomes" id="UP001494902"/>
    </source>
</evidence>
<dbReference type="GO" id="GO:0016787">
    <property type="term" value="F:hydrolase activity"/>
    <property type="evidence" value="ECO:0007669"/>
    <property type="project" value="UniProtKB-KW"/>
</dbReference>
<protein>
    <submittedName>
        <fullName evidence="3">CPBP family intramembrane glutamic endopeptidase</fullName>
        <ecNumber evidence="3">3.4.-.-</ecNumber>
    </submittedName>
</protein>
<dbReference type="InterPro" id="IPR003675">
    <property type="entry name" value="Rce1/LyrA-like_dom"/>
</dbReference>
<evidence type="ECO:0000259" key="2">
    <source>
        <dbReference type="Pfam" id="PF02517"/>
    </source>
</evidence>
<feature type="transmembrane region" description="Helical" evidence="1">
    <location>
        <begin position="44"/>
        <end position="60"/>
    </location>
</feature>
<keyword evidence="1" id="KW-1133">Transmembrane helix</keyword>
<dbReference type="EC" id="3.4.-.-" evidence="3"/>
<feature type="transmembrane region" description="Helical" evidence="1">
    <location>
        <begin position="173"/>
        <end position="195"/>
    </location>
</feature>
<feature type="transmembrane region" description="Helical" evidence="1">
    <location>
        <begin position="248"/>
        <end position="269"/>
    </location>
</feature>
<dbReference type="Pfam" id="PF02517">
    <property type="entry name" value="Rce1-like"/>
    <property type="match status" value="1"/>
</dbReference>
<feature type="transmembrane region" description="Helical" evidence="1">
    <location>
        <begin position="67"/>
        <end position="83"/>
    </location>
</feature>
<proteinExistence type="predicted"/>
<feature type="transmembrane region" description="Helical" evidence="1">
    <location>
        <begin position="134"/>
        <end position="153"/>
    </location>
</feature>
<name>A0ABV1KEZ8_9PSEU</name>
<feature type="transmembrane region" description="Helical" evidence="1">
    <location>
        <begin position="95"/>
        <end position="114"/>
    </location>
</feature>
<organism evidence="3 4">
    <name type="scientific">Pseudonocardia nematodicida</name>
    <dbReference type="NCBI Taxonomy" id="1206997"/>
    <lineage>
        <taxon>Bacteria</taxon>
        <taxon>Bacillati</taxon>
        <taxon>Actinomycetota</taxon>
        <taxon>Actinomycetes</taxon>
        <taxon>Pseudonocardiales</taxon>
        <taxon>Pseudonocardiaceae</taxon>
        <taxon>Pseudonocardia</taxon>
    </lineage>
</organism>
<accession>A0ABV1KEZ8</accession>
<keyword evidence="1" id="KW-0812">Transmembrane</keyword>
<evidence type="ECO:0000313" key="3">
    <source>
        <dbReference type="EMBL" id="MEQ3551928.1"/>
    </source>
</evidence>
<dbReference type="RefSeq" id="WP_349299006.1">
    <property type="nucleotide sequence ID" value="NZ_JBEDNQ010000006.1"/>
</dbReference>
<sequence>MGAAATTDDSNRSPVTARGGAGRQVAATLVMVSAIALFVVQEPWSGYGLIVAGLVLAAVVDRALLKHLALIAASLVIISTMSLEADLSDAGMARFTVVLSAAVLLPFAISRLWWREDIIRFPMLTGKRWSGFEYGYLALVVVAGYLLLPWYFIGTGAYQNWPEISGTNEIIRLFVGVNAVGLWDELFFICTVFALLRRHFPFWQANVLQTIVFVSFLWELGYRGIGPLLTIPFALLQGYIFQRTRSFTYVLVVHLTFDLIIFGILVHAYNPHLADVFLTSPR</sequence>
<dbReference type="EMBL" id="JBEDNQ010000006">
    <property type="protein sequence ID" value="MEQ3551928.1"/>
    <property type="molecule type" value="Genomic_DNA"/>
</dbReference>
<comment type="caution">
    <text evidence="3">The sequence shown here is derived from an EMBL/GenBank/DDBJ whole genome shotgun (WGS) entry which is preliminary data.</text>
</comment>
<dbReference type="Proteomes" id="UP001494902">
    <property type="component" value="Unassembled WGS sequence"/>
</dbReference>
<keyword evidence="3" id="KW-0378">Hydrolase</keyword>
<evidence type="ECO:0000256" key="1">
    <source>
        <dbReference type="SAM" id="Phobius"/>
    </source>
</evidence>
<keyword evidence="1" id="KW-0472">Membrane</keyword>
<gene>
    <name evidence="3" type="ORF">WIS52_15755</name>
</gene>